<dbReference type="CDD" id="cd00637">
    <property type="entry name" value="7tm_classA_rhodopsin-like"/>
    <property type="match status" value="1"/>
</dbReference>
<organism evidence="7 8">
    <name type="scientific">Hippocampus comes</name>
    <name type="common">Tiger tail seahorse</name>
    <dbReference type="NCBI Taxonomy" id="109280"/>
    <lineage>
        <taxon>Eukaryota</taxon>
        <taxon>Metazoa</taxon>
        <taxon>Chordata</taxon>
        <taxon>Craniata</taxon>
        <taxon>Vertebrata</taxon>
        <taxon>Euteleostomi</taxon>
        <taxon>Actinopterygii</taxon>
        <taxon>Neopterygii</taxon>
        <taxon>Teleostei</taxon>
        <taxon>Neoteleostei</taxon>
        <taxon>Acanthomorphata</taxon>
        <taxon>Syngnathiaria</taxon>
        <taxon>Syngnathiformes</taxon>
        <taxon>Syngnathoidei</taxon>
        <taxon>Syngnathidae</taxon>
        <taxon>Hippocampus</taxon>
    </lineage>
</organism>
<dbReference type="PANTHER" id="PTHR26451:SF974">
    <property type="entry name" value="ODORANT RECEPTOR"/>
    <property type="match status" value="1"/>
</dbReference>
<reference evidence="7" key="1">
    <citation type="submission" date="2025-08" db="UniProtKB">
        <authorList>
            <consortium name="Ensembl"/>
        </authorList>
    </citation>
    <scope>IDENTIFICATION</scope>
</reference>
<dbReference type="InterPro" id="IPR017452">
    <property type="entry name" value="GPCR_Rhodpsn_7TM"/>
</dbReference>
<evidence type="ECO:0000313" key="7">
    <source>
        <dbReference type="Ensembl" id="ENSHCOP00000012396.1"/>
    </source>
</evidence>
<dbReference type="GO" id="GO:0004984">
    <property type="term" value="F:olfactory receptor activity"/>
    <property type="evidence" value="ECO:0007669"/>
    <property type="project" value="TreeGrafter"/>
</dbReference>
<feature type="transmembrane region" description="Helical" evidence="5">
    <location>
        <begin position="226"/>
        <end position="244"/>
    </location>
</feature>
<dbReference type="Gene3D" id="1.20.1070.10">
    <property type="entry name" value="Rhodopsin 7-helix transmembrane proteins"/>
    <property type="match status" value="1"/>
</dbReference>
<keyword evidence="4 5" id="KW-0472">Membrane</keyword>
<protein>
    <submittedName>
        <fullName evidence="7">Odorant receptor, family H, subfamily 134, member 1</fullName>
    </submittedName>
</protein>
<comment type="subcellular location">
    <subcellularLocation>
        <location evidence="1">Membrane</location>
    </subcellularLocation>
</comment>
<dbReference type="PRINTS" id="PR00237">
    <property type="entry name" value="GPCRRHODOPSN"/>
</dbReference>
<evidence type="ECO:0000256" key="3">
    <source>
        <dbReference type="ARBA" id="ARBA00022989"/>
    </source>
</evidence>
<dbReference type="GO" id="GO:0004930">
    <property type="term" value="F:G protein-coupled receptor activity"/>
    <property type="evidence" value="ECO:0007669"/>
    <property type="project" value="InterPro"/>
</dbReference>
<feature type="domain" description="G-protein coupled receptors family 1 profile" evidence="6">
    <location>
        <begin position="15"/>
        <end position="282"/>
    </location>
</feature>
<dbReference type="FunFam" id="1.20.1070.10:FF:000096">
    <property type="entry name" value="Odorant receptor 131-2"/>
    <property type="match status" value="1"/>
</dbReference>
<dbReference type="PANTHER" id="PTHR26451">
    <property type="entry name" value="G_PROTEIN_RECEP_F1_2 DOMAIN-CONTAINING PROTEIN"/>
    <property type="match status" value="1"/>
</dbReference>
<evidence type="ECO:0000256" key="4">
    <source>
        <dbReference type="ARBA" id="ARBA00023136"/>
    </source>
</evidence>
<keyword evidence="3 5" id="KW-1133">Transmembrane helix</keyword>
<keyword evidence="2 5" id="KW-0812">Transmembrane</keyword>
<dbReference type="AlphaFoldDB" id="A0A3Q2Y4H7"/>
<feature type="transmembrane region" description="Helical" evidence="5">
    <location>
        <begin position="17"/>
        <end position="42"/>
    </location>
</feature>
<accession>A0A3Q2Y4H7</accession>
<reference evidence="7" key="2">
    <citation type="submission" date="2025-09" db="UniProtKB">
        <authorList>
            <consortium name="Ensembl"/>
        </authorList>
    </citation>
    <scope>IDENTIFICATION</scope>
</reference>
<evidence type="ECO:0000256" key="1">
    <source>
        <dbReference type="ARBA" id="ARBA00004370"/>
    </source>
</evidence>
<keyword evidence="8" id="KW-1185">Reference proteome</keyword>
<dbReference type="GeneTree" id="ENSGT00940000161337"/>
<dbReference type="OMA" id="ESVFCLR"/>
<evidence type="ECO:0000259" key="6">
    <source>
        <dbReference type="PROSITE" id="PS50262"/>
    </source>
</evidence>
<evidence type="ECO:0000313" key="8">
    <source>
        <dbReference type="Proteomes" id="UP000264820"/>
    </source>
</evidence>
<dbReference type="PROSITE" id="PS50262">
    <property type="entry name" value="G_PROTEIN_RECEP_F1_2"/>
    <property type="match status" value="1"/>
</dbReference>
<sequence>KQVVLFNESSKHVSMSLYVYFVIIMLMWLLTITLISPLMLLPGAAQTFHEEPRYILFIHMVINDSAQLSFSITLFLLSYIVYRIRVSLCCVFILLTVFSTRNTPLNLAAMALERYVAICRPLRHHQMCTVRRTYLTVLLIWFISVAPDITDLFVTLANEPPGYFLGYVFCLRANVFPSPAMMYKRIAFDCFYFLCVLLTLLFTYIKILMAARCASAQKCLAERARNTVLLHGIQLAMCLLSYVSPGVELLLILVFPGHIREIRYVGYLLVNILPRFLSPVVYGLRDDKFRRHLDETQRSCFASRKPRRRRPGENFR</sequence>
<feature type="transmembrane region" description="Helical" evidence="5">
    <location>
        <begin position="54"/>
        <end position="76"/>
    </location>
</feature>
<name>A0A3Q2Y4H7_HIPCM</name>
<dbReference type="InterPro" id="IPR052921">
    <property type="entry name" value="GPCR1_Superfamily_Member"/>
</dbReference>
<feature type="transmembrane region" description="Helical" evidence="5">
    <location>
        <begin position="133"/>
        <end position="157"/>
    </location>
</feature>
<feature type="transmembrane region" description="Helical" evidence="5">
    <location>
        <begin position="264"/>
        <end position="284"/>
    </location>
</feature>
<dbReference type="GO" id="GO:0016020">
    <property type="term" value="C:membrane"/>
    <property type="evidence" value="ECO:0007669"/>
    <property type="project" value="UniProtKB-SubCell"/>
</dbReference>
<dbReference type="Pfam" id="PF00001">
    <property type="entry name" value="7tm_1"/>
    <property type="match status" value="1"/>
</dbReference>
<dbReference type="InterPro" id="IPR000276">
    <property type="entry name" value="GPCR_Rhodpsn"/>
</dbReference>
<dbReference type="Ensembl" id="ENSHCOT00000026915.1">
    <property type="protein sequence ID" value="ENSHCOP00000012396.1"/>
    <property type="gene ID" value="ENSHCOG00000015406.1"/>
</dbReference>
<evidence type="ECO:0000256" key="5">
    <source>
        <dbReference type="SAM" id="Phobius"/>
    </source>
</evidence>
<proteinExistence type="predicted"/>
<evidence type="ECO:0000256" key="2">
    <source>
        <dbReference type="ARBA" id="ARBA00022692"/>
    </source>
</evidence>
<feature type="transmembrane region" description="Helical" evidence="5">
    <location>
        <begin position="186"/>
        <end position="205"/>
    </location>
</feature>
<dbReference type="Proteomes" id="UP000264820">
    <property type="component" value="Unplaced"/>
</dbReference>
<dbReference type="SUPFAM" id="SSF81321">
    <property type="entry name" value="Family A G protein-coupled receptor-like"/>
    <property type="match status" value="1"/>
</dbReference>
<dbReference type="GO" id="GO:0005549">
    <property type="term" value="F:odorant binding"/>
    <property type="evidence" value="ECO:0007669"/>
    <property type="project" value="TreeGrafter"/>
</dbReference>